<dbReference type="AlphaFoldDB" id="A0A4P7N6Z2"/>
<gene>
    <name evidence="1" type="ORF">PoMZ_01588</name>
</gene>
<dbReference type="Proteomes" id="UP000294847">
    <property type="component" value="Chromosome 2"/>
</dbReference>
<organism evidence="1 2">
    <name type="scientific">Pyricularia oryzae</name>
    <name type="common">Rice blast fungus</name>
    <name type="synonym">Magnaporthe oryzae</name>
    <dbReference type="NCBI Taxonomy" id="318829"/>
    <lineage>
        <taxon>Eukaryota</taxon>
        <taxon>Fungi</taxon>
        <taxon>Dikarya</taxon>
        <taxon>Ascomycota</taxon>
        <taxon>Pezizomycotina</taxon>
        <taxon>Sordariomycetes</taxon>
        <taxon>Sordariomycetidae</taxon>
        <taxon>Magnaporthales</taxon>
        <taxon>Pyriculariaceae</taxon>
        <taxon>Pyricularia</taxon>
    </lineage>
</organism>
<proteinExistence type="predicted"/>
<reference evidence="1 2" key="1">
    <citation type="journal article" date="2019" name="Mol. Biol. Evol.">
        <title>Blast fungal genomes show frequent chromosomal changes, gene gains and losses, and effector gene turnover.</title>
        <authorList>
            <person name="Gomez Luciano L.B."/>
            <person name="Jason Tsai I."/>
            <person name="Chuma I."/>
            <person name="Tosa Y."/>
            <person name="Chen Y.H."/>
            <person name="Li J.Y."/>
            <person name="Li M.Y."/>
            <person name="Jade Lu M.Y."/>
            <person name="Nakayashiki H."/>
            <person name="Li W.H."/>
        </authorList>
    </citation>
    <scope>NUCLEOTIDE SEQUENCE [LARGE SCALE GENOMIC DNA]</scope>
    <source>
        <strain evidence="1">MZ5-1-6</strain>
    </source>
</reference>
<evidence type="ECO:0000313" key="2">
    <source>
        <dbReference type="Proteomes" id="UP000294847"/>
    </source>
</evidence>
<accession>A0A4P7N6Z2</accession>
<protein>
    <submittedName>
        <fullName evidence="1">Uncharacterized protein</fullName>
    </submittedName>
</protein>
<evidence type="ECO:0000313" key="1">
    <source>
        <dbReference type="EMBL" id="QBZ56676.1"/>
    </source>
</evidence>
<dbReference type="EMBL" id="CP034205">
    <property type="protein sequence ID" value="QBZ56676.1"/>
    <property type="molecule type" value="Genomic_DNA"/>
</dbReference>
<name>A0A4P7N6Z2_PYROR</name>
<dbReference type="VEuPathDB" id="FungiDB:M_BR32_EuGene_00014961"/>
<sequence length="68" mass="7524">MVELSLEAPKGLILAILSVRKCPCSKVPRTHERIDSKHRTVGGWKKEIVCRHSAPPEPNPGPGRNLTM</sequence>